<feature type="region of interest" description="Disordered" evidence="1">
    <location>
        <begin position="124"/>
        <end position="187"/>
    </location>
</feature>
<proteinExistence type="predicted"/>
<gene>
    <name evidence="2" type="ORF">C8Q71DRAFT_396959</name>
</gene>
<dbReference type="GeneID" id="71999037"/>
<evidence type="ECO:0000313" key="3">
    <source>
        <dbReference type="Proteomes" id="UP000814176"/>
    </source>
</evidence>
<keyword evidence="3" id="KW-1185">Reference proteome</keyword>
<feature type="region of interest" description="Disordered" evidence="1">
    <location>
        <begin position="49"/>
        <end position="106"/>
    </location>
</feature>
<evidence type="ECO:0000313" key="2">
    <source>
        <dbReference type="EMBL" id="KAH9829673.1"/>
    </source>
</evidence>
<comment type="caution">
    <text evidence="2">The sequence shown here is derived from an EMBL/GenBank/DDBJ whole genome shotgun (WGS) entry which is preliminary data.</text>
</comment>
<sequence length="219" mass="24433">MLQATPSARNTMGETSKLRLNIEPFALIRELDRPLTHKQKSYASLLSTHGVQRVVAPPDDTGRRVTEPTKPPQPSNGALQNGDRTSLEAPNNAHPPNERGGLSSQMLDMEGRYLCLSRDTRRRFRPLRDQHPEYSKVAPSQWGRGGRKPGDGEAAGGSICQREGLVSARSRRRRTRTKPWTKPSGEIECGATRSKSVENIELLLAERECSFSRFRYAAT</sequence>
<accession>A0ABQ8JZD5</accession>
<dbReference type="EMBL" id="JADCUA010000036">
    <property type="protein sequence ID" value="KAH9829673.1"/>
    <property type="molecule type" value="Genomic_DNA"/>
</dbReference>
<organism evidence="2 3">
    <name type="scientific">Rhodofomes roseus</name>
    <dbReference type="NCBI Taxonomy" id="34475"/>
    <lineage>
        <taxon>Eukaryota</taxon>
        <taxon>Fungi</taxon>
        <taxon>Dikarya</taxon>
        <taxon>Basidiomycota</taxon>
        <taxon>Agaricomycotina</taxon>
        <taxon>Agaricomycetes</taxon>
        <taxon>Polyporales</taxon>
        <taxon>Rhodofomes</taxon>
    </lineage>
</organism>
<feature type="compositionally biased region" description="Basic residues" evidence="1">
    <location>
        <begin position="169"/>
        <end position="179"/>
    </location>
</feature>
<dbReference type="RefSeq" id="XP_047773116.1">
    <property type="nucleotide sequence ID" value="XM_047918305.1"/>
</dbReference>
<protein>
    <submittedName>
        <fullName evidence="2">Uncharacterized protein</fullName>
    </submittedName>
</protein>
<name>A0ABQ8JZD5_9APHY</name>
<evidence type="ECO:0000256" key="1">
    <source>
        <dbReference type="SAM" id="MobiDB-lite"/>
    </source>
</evidence>
<reference evidence="2 3" key="1">
    <citation type="journal article" date="2021" name="Environ. Microbiol.">
        <title>Gene family expansions and transcriptome signatures uncover fungal adaptations to wood decay.</title>
        <authorList>
            <person name="Hage H."/>
            <person name="Miyauchi S."/>
            <person name="Viragh M."/>
            <person name="Drula E."/>
            <person name="Min B."/>
            <person name="Chaduli D."/>
            <person name="Navarro D."/>
            <person name="Favel A."/>
            <person name="Norest M."/>
            <person name="Lesage-Meessen L."/>
            <person name="Balint B."/>
            <person name="Merenyi Z."/>
            <person name="de Eugenio L."/>
            <person name="Morin E."/>
            <person name="Martinez A.T."/>
            <person name="Baldrian P."/>
            <person name="Stursova M."/>
            <person name="Martinez M.J."/>
            <person name="Novotny C."/>
            <person name="Magnuson J.K."/>
            <person name="Spatafora J.W."/>
            <person name="Maurice S."/>
            <person name="Pangilinan J."/>
            <person name="Andreopoulos W."/>
            <person name="LaButti K."/>
            <person name="Hundley H."/>
            <person name="Na H."/>
            <person name="Kuo A."/>
            <person name="Barry K."/>
            <person name="Lipzen A."/>
            <person name="Henrissat B."/>
            <person name="Riley R."/>
            <person name="Ahrendt S."/>
            <person name="Nagy L.G."/>
            <person name="Grigoriev I.V."/>
            <person name="Martin F."/>
            <person name="Rosso M.N."/>
        </authorList>
    </citation>
    <scope>NUCLEOTIDE SEQUENCE [LARGE SCALE GENOMIC DNA]</scope>
    <source>
        <strain evidence="2 3">CIRM-BRFM 1785</strain>
    </source>
</reference>
<dbReference type="Proteomes" id="UP000814176">
    <property type="component" value="Unassembled WGS sequence"/>
</dbReference>
<feature type="compositionally biased region" description="Polar residues" evidence="1">
    <location>
        <begin position="75"/>
        <end position="84"/>
    </location>
</feature>